<feature type="region of interest" description="Disordered" evidence="1">
    <location>
        <begin position="188"/>
        <end position="228"/>
    </location>
</feature>
<feature type="compositionally biased region" description="Basic and acidic residues" evidence="1">
    <location>
        <begin position="216"/>
        <end position="228"/>
    </location>
</feature>
<gene>
    <name evidence="2" type="ORF">Ari01nite_37960</name>
</gene>
<name>A0A919JW68_9ACTN</name>
<evidence type="ECO:0000313" key="3">
    <source>
        <dbReference type="Proteomes" id="UP000636960"/>
    </source>
</evidence>
<dbReference type="EMBL" id="BOMV01000042">
    <property type="protein sequence ID" value="GIE96331.1"/>
    <property type="molecule type" value="Genomic_DNA"/>
</dbReference>
<feature type="compositionally biased region" description="Basic and acidic residues" evidence="1">
    <location>
        <begin position="132"/>
        <end position="146"/>
    </location>
</feature>
<feature type="compositionally biased region" description="Basic and acidic residues" evidence="1">
    <location>
        <begin position="94"/>
        <end position="125"/>
    </location>
</feature>
<evidence type="ECO:0000313" key="2">
    <source>
        <dbReference type="EMBL" id="GIE96331.1"/>
    </source>
</evidence>
<dbReference type="AlphaFoldDB" id="A0A919JW68"/>
<protein>
    <submittedName>
        <fullName evidence="2">Uncharacterized protein</fullName>
    </submittedName>
</protein>
<sequence>MGEAGKRRDRVQPRSSRQGEKKVTKKFKARASSGKSKKHKSSRTTTRGSAADNPSMDAFPALPGMPRLPGLPSLAKAPAPDHPDQPPAWTARPHCVERTRGERARTVHIESTGQEHERRRFEQVKRSIVKHRSADRSEHSRREAVAERPQNIRAARILELSYATGGHHNRRLIPEARSDENQIANRSYRGSHRAGSMHHADDQTAEQQRNSRVGRHHAEPTDDLSGRW</sequence>
<organism evidence="2 3">
    <name type="scientific">Paractinoplanes rishiriensis</name>
    <dbReference type="NCBI Taxonomy" id="1050105"/>
    <lineage>
        <taxon>Bacteria</taxon>
        <taxon>Bacillati</taxon>
        <taxon>Actinomycetota</taxon>
        <taxon>Actinomycetes</taxon>
        <taxon>Micromonosporales</taxon>
        <taxon>Micromonosporaceae</taxon>
        <taxon>Paractinoplanes</taxon>
    </lineage>
</organism>
<proteinExistence type="predicted"/>
<reference evidence="2" key="1">
    <citation type="submission" date="2021-01" db="EMBL/GenBank/DDBJ databases">
        <title>Whole genome shotgun sequence of Actinoplanes rishiriensis NBRC 108556.</title>
        <authorList>
            <person name="Komaki H."/>
            <person name="Tamura T."/>
        </authorList>
    </citation>
    <scope>NUCLEOTIDE SEQUENCE</scope>
    <source>
        <strain evidence="2">NBRC 108556</strain>
    </source>
</reference>
<keyword evidence="3" id="KW-1185">Reference proteome</keyword>
<accession>A0A919JW68</accession>
<feature type="compositionally biased region" description="Basic residues" evidence="1">
    <location>
        <begin position="23"/>
        <end position="42"/>
    </location>
</feature>
<feature type="compositionally biased region" description="Basic and acidic residues" evidence="1">
    <location>
        <begin position="1"/>
        <end position="22"/>
    </location>
</feature>
<evidence type="ECO:0000256" key="1">
    <source>
        <dbReference type="SAM" id="MobiDB-lite"/>
    </source>
</evidence>
<feature type="region of interest" description="Disordered" evidence="1">
    <location>
        <begin position="1"/>
        <end position="147"/>
    </location>
</feature>
<comment type="caution">
    <text evidence="2">The sequence shown here is derived from an EMBL/GenBank/DDBJ whole genome shotgun (WGS) entry which is preliminary data.</text>
</comment>
<dbReference type="Proteomes" id="UP000636960">
    <property type="component" value="Unassembled WGS sequence"/>
</dbReference>